<evidence type="ECO:0000313" key="3">
    <source>
        <dbReference type="Proteomes" id="UP001152300"/>
    </source>
</evidence>
<proteinExistence type="predicted"/>
<accession>A0A9X0DLI3</accession>
<evidence type="ECO:0000313" key="2">
    <source>
        <dbReference type="EMBL" id="KAJ8065133.1"/>
    </source>
</evidence>
<keyword evidence="1" id="KW-1133">Transmembrane helix</keyword>
<reference evidence="2" key="1">
    <citation type="submission" date="2022-11" db="EMBL/GenBank/DDBJ databases">
        <title>Genome Resource of Sclerotinia nivalis Strain SnTB1, a Plant Pathogen Isolated from American Ginseng.</title>
        <authorList>
            <person name="Fan S."/>
        </authorList>
    </citation>
    <scope>NUCLEOTIDE SEQUENCE</scope>
    <source>
        <strain evidence="2">SnTB1</strain>
    </source>
</reference>
<comment type="caution">
    <text evidence="2">The sequence shown here is derived from an EMBL/GenBank/DDBJ whole genome shotgun (WGS) entry which is preliminary data.</text>
</comment>
<feature type="transmembrane region" description="Helical" evidence="1">
    <location>
        <begin position="48"/>
        <end position="68"/>
    </location>
</feature>
<sequence>MPRYRRFAVNKYPVKKGHDEELVLSYVLRTSKTQKHGKGSCNCAGSSIIIYGLSTIGFFYLWDILIVYNHSHSSPRDVECYNPVPTLIDLTQYYYTILHPGISREFKDEIYILCYIRNRSISIPKVIHS</sequence>
<protein>
    <submittedName>
        <fullName evidence="2">Uncharacterized protein</fullName>
    </submittedName>
</protein>
<evidence type="ECO:0000256" key="1">
    <source>
        <dbReference type="SAM" id="Phobius"/>
    </source>
</evidence>
<name>A0A9X0DLI3_9HELO</name>
<keyword evidence="1" id="KW-0812">Transmembrane</keyword>
<keyword evidence="1" id="KW-0472">Membrane</keyword>
<gene>
    <name evidence="2" type="ORF">OCU04_005846</name>
</gene>
<dbReference type="AlphaFoldDB" id="A0A9X0DLI3"/>
<dbReference type="Proteomes" id="UP001152300">
    <property type="component" value="Unassembled WGS sequence"/>
</dbReference>
<dbReference type="EMBL" id="JAPEIS010000006">
    <property type="protein sequence ID" value="KAJ8065133.1"/>
    <property type="molecule type" value="Genomic_DNA"/>
</dbReference>
<organism evidence="2 3">
    <name type="scientific">Sclerotinia nivalis</name>
    <dbReference type="NCBI Taxonomy" id="352851"/>
    <lineage>
        <taxon>Eukaryota</taxon>
        <taxon>Fungi</taxon>
        <taxon>Dikarya</taxon>
        <taxon>Ascomycota</taxon>
        <taxon>Pezizomycotina</taxon>
        <taxon>Leotiomycetes</taxon>
        <taxon>Helotiales</taxon>
        <taxon>Sclerotiniaceae</taxon>
        <taxon>Sclerotinia</taxon>
    </lineage>
</organism>
<keyword evidence="3" id="KW-1185">Reference proteome</keyword>